<organism evidence="1 2">
    <name type="scientific">Sorangium cellulosum</name>
    <name type="common">Polyangium cellulosum</name>
    <dbReference type="NCBI Taxonomy" id="56"/>
    <lineage>
        <taxon>Bacteria</taxon>
        <taxon>Pseudomonadati</taxon>
        <taxon>Myxococcota</taxon>
        <taxon>Polyangia</taxon>
        <taxon>Polyangiales</taxon>
        <taxon>Polyangiaceae</taxon>
        <taxon>Sorangium</taxon>
    </lineage>
</organism>
<comment type="caution">
    <text evidence="1">The sequence shown here is derived from an EMBL/GenBank/DDBJ whole genome shotgun (WGS) entry which is preliminary data.</text>
</comment>
<dbReference type="AlphaFoldDB" id="A0A150PRX0"/>
<proteinExistence type="predicted"/>
<sequence>MALGLPGVGPRILGAAALPSLGRLSPVALAERTQVALVDARRLRVGLSRRTGRGATGPFAARLIAIGLRAFG</sequence>
<protein>
    <submittedName>
        <fullName evidence="1">Uncharacterized protein</fullName>
    </submittedName>
</protein>
<gene>
    <name evidence="1" type="ORF">BE04_13745</name>
</gene>
<evidence type="ECO:0000313" key="2">
    <source>
        <dbReference type="Proteomes" id="UP000075604"/>
    </source>
</evidence>
<accession>A0A150PRX0</accession>
<dbReference type="Proteomes" id="UP000075604">
    <property type="component" value="Unassembled WGS sequence"/>
</dbReference>
<name>A0A150PRX0_SORCE</name>
<evidence type="ECO:0000313" key="1">
    <source>
        <dbReference type="EMBL" id="KYF58226.1"/>
    </source>
</evidence>
<dbReference type="EMBL" id="JELX01001650">
    <property type="protein sequence ID" value="KYF58226.1"/>
    <property type="molecule type" value="Genomic_DNA"/>
</dbReference>
<reference evidence="1 2" key="1">
    <citation type="submission" date="2014-02" db="EMBL/GenBank/DDBJ databases">
        <title>The small core and large imbalanced accessory genome model reveals a collaborative survival strategy of Sorangium cellulosum strains in nature.</title>
        <authorList>
            <person name="Han K."/>
            <person name="Peng R."/>
            <person name="Blom J."/>
            <person name="Li Y.-Z."/>
        </authorList>
    </citation>
    <scope>NUCLEOTIDE SEQUENCE [LARGE SCALE GENOMIC DNA]</scope>
    <source>
        <strain evidence="1 2">So0157-18</strain>
    </source>
</reference>